<dbReference type="Proteomes" id="UP000236527">
    <property type="component" value="Unassembled WGS sequence"/>
</dbReference>
<protein>
    <submittedName>
        <fullName evidence="1">Uncharacterized protein</fullName>
    </submittedName>
</protein>
<keyword evidence="2" id="KW-1185">Reference proteome</keyword>
<evidence type="ECO:0000313" key="1">
    <source>
        <dbReference type="EMBL" id="GBE94985.1"/>
    </source>
</evidence>
<gene>
    <name evidence="1" type="ORF">NCWK1_4767</name>
</gene>
<name>A0A2H6LP38_9NOSO</name>
<organism evidence="1 2">
    <name type="scientific">Nostoc cycadae WK-1</name>
    <dbReference type="NCBI Taxonomy" id="1861711"/>
    <lineage>
        <taxon>Bacteria</taxon>
        <taxon>Bacillati</taxon>
        <taxon>Cyanobacteriota</taxon>
        <taxon>Cyanophyceae</taxon>
        <taxon>Nostocales</taxon>
        <taxon>Nostocaceae</taxon>
        <taxon>Nostoc</taxon>
    </lineage>
</organism>
<dbReference type="EMBL" id="BDGE01000093">
    <property type="protein sequence ID" value="GBE94985.1"/>
    <property type="molecule type" value="Genomic_DNA"/>
</dbReference>
<dbReference type="AlphaFoldDB" id="A0A2H6LP38"/>
<comment type="caution">
    <text evidence="1">The sequence shown here is derived from an EMBL/GenBank/DDBJ whole genome shotgun (WGS) entry which is preliminary data.</text>
</comment>
<reference evidence="2" key="1">
    <citation type="journal article" date="2018" name="Genome Announc.">
        <title>Draft Genome Sequence of the Nitrogen-Fixing and Hormogonia-Inducing Cyanobacterium Nostoc cycadae Strain WK-1, Isolated from the Coralloid Roots of Cycas revoluta.</title>
        <authorList>
            <person name="Kanesaki Y."/>
            <person name="Hirose M."/>
            <person name="Hirose Y."/>
            <person name="Fujisawa T."/>
            <person name="Nakamura Y."/>
            <person name="Watanabe S."/>
            <person name="Matsunaga S."/>
            <person name="Uchida H."/>
            <person name="Murakami A."/>
        </authorList>
    </citation>
    <scope>NUCLEOTIDE SEQUENCE [LARGE SCALE GENOMIC DNA]</scope>
    <source>
        <strain evidence="2">WK-1</strain>
    </source>
</reference>
<proteinExistence type="predicted"/>
<sequence>MKKTQIFDCEDLFNFFFIKNTETMNNSTFISQPVGETTDVEVWLARAGLKFTDLGKDAVSTAIRKQWREYQAAVYKCCVVLHLPPEAVQLSDVYAYLRIPCITSRNFEINC</sequence>
<accession>A0A2H6LP38</accession>
<evidence type="ECO:0000313" key="2">
    <source>
        <dbReference type="Proteomes" id="UP000236527"/>
    </source>
</evidence>